<feature type="region of interest" description="Disordered" evidence="2">
    <location>
        <begin position="405"/>
        <end position="469"/>
    </location>
</feature>
<proteinExistence type="predicted"/>
<dbReference type="Proteomes" id="UP000722791">
    <property type="component" value="Unassembled WGS sequence"/>
</dbReference>
<feature type="compositionally biased region" description="Low complexity" evidence="2">
    <location>
        <begin position="408"/>
        <end position="424"/>
    </location>
</feature>
<dbReference type="EMBL" id="BNCQ01000004">
    <property type="protein sequence ID" value="GIL97293.1"/>
    <property type="molecule type" value="Genomic_DNA"/>
</dbReference>
<accession>A0A8J4D7K5</accession>
<dbReference type="EMBL" id="BNCP01000010">
    <property type="protein sequence ID" value="GIL77407.1"/>
    <property type="molecule type" value="Genomic_DNA"/>
</dbReference>
<dbReference type="OrthoDB" id="10397660at2759"/>
<evidence type="ECO:0000313" key="3">
    <source>
        <dbReference type="EMBL" id="GIL77407.1"/>
    </source>
</evidence>
<dbReference type="AlphaFoldDB" id="A0A8J4D7K5"/>
<keyword evidence="1" id="KW-0175">Coiled coil</keyword>
<protein>
    <submittedName>
        <fullName evidence="4">Uncharacterized protein</fullName>
    </submittedName>
</protein>
<organism evidence="4 5">
    <name type="scientific">Volvox reticuliferus</name>
    <dbReference type="NCBI Taxonomy" id="1737510"/>
    <lineage>
        <taxon>Eukaryota</taxon>
        <taxon>Viridiplantae</taxon>
        <taxon>Chlorophyta</taxon>
        <taxon>core chlorophytes</taxon>
        <taxon>Chlorophyceae</taxon>
        <taxon>CS clade</taxon>
        <taxon>Chlamydomonadales</taxon>
        <taxon>Volvocaceae</taxon>
        <taxon>Volvox</taxon>
    </lineage>
</organism>
<evidence type="ECO:0000313" key="4">
    <source>
        <dbReference type="EMBL" id="GIL97293.1"/>
    </source>
</evidence>
<feature type="coiled-coil region" evidence="1">
    <location>
        <begin position="130"/>
        <end position="222"/>
    </location>
</feature>
<name>A0A8J4D7K5_9CHLO</name>
<sequence>MSSLMLNGASDIIPRDESAARGFHPLSPSFELSLEAKNSKGKLDDEVDNLESVVDRKQILQGATERQDLADVPNTMPSKKFDHQAFRAWTRDFFERNEKLKAFIFESQVFCAQAAWRAQELRLQAMDPELRKTCEQVAQVRQGVAQLEAEAAIRRGDKLQVELDEAKKKLSSLAATEQQLRRQLADLTAQLEDTRVQLQRVQAEKEDEIAAVRREAALSQAELKALHVQLHTLAHQQVVQKQHYTAATTAAAAPAAGTPAITSSSGELELEHPPELFTAGTSAAPLMLATSVGEKALRREVNDLRSQLVEVKTDGHDNAEHLRTVEGKCDVALTGLDVIKSTYSTPASRVVSELAAAGASGSGQHMYFVPQTGDLMWDGVKGHNRVGPTPAQATWGLTHRYSSCERQAPSAAPTPSTSPRSPASGGVVTRSQTRACKGLFSPSVPSSGKRTASPDGNGDDAAVKRPRTD</sequence>
<gene>
    <name evidence="3" type="ORF">Vretifemale_6868</name>
    <name evidence="4" type="ORF">Vretimale_2777</name>
</gene>
<dbReference type="Proteomes" id="UP000747110">
    <property type="component" value="Unassembled WGS sequence"/>
</dbReference>
<comment type="caution">
    <text evidence="4">The sequence shown here is derived from an EMBL/GenBank/DDBJ whole genome shotgun (WGS) entry which is preliminary data.</text>
</comment>
<evidence type="ECO:0000313" key="6">
    <source>
        <dbReference type="Proteomes" id="UP000747110"/>
    </source>
</evidence>
<keyword evidence="6" id="KW-1185">Reference proteome</keyword>
<evidence type="ECO:0000256" key="2">
    <source>
        <dbReference type="SAM" id="MobiDB-lite"/>
    </source>
</evidence>
<evidence type="ECO:0000256" key="1">
    <source>
        <dbReference type="SAM" id="Coils"/>
    </source>
</evidence>
<reference evidence="4" key="1">
    <citation type="journal article" date="2021" name="Proc. Natl. Acad. Sci. U.S.A.">
        <title>Three genomes in the algal genus Volvox reveal the fate of a haploid sex-determining region after a transition to homothallism.</title>
        <authorList>
            <person name="Yamamoto K."/>
            <person name="Hamaji T."/>
            <person name="Kawai-Toyooka H."/>
            <person name="Matsuzaki R."/>
            <person name="Takahashi F."/>
            <person name="Nishimura Y."/>
            <person name="Kawachi M."/>
            <person name="Noguchi H."/>
            <person name="Minakuchi Y."/>
            <person name="Umen J.G."/>
            <person name="Toyoda A."/>
            <person name="Nozaki H."/>
        </authorList>
    </citation>
    <scope>NUCLEOTIDE SEQUENCE</scope>
    <source>
        <strain evidence="4">NIES-3785</strain>
        <strain evidence="3">NIES-3786</strain>
    </source>
</reference>
<evidence type="ECO:0000313" key="5">
    <source>
        <dbReference type="Proteomes" id="UP000722791"/>
    </source>
</evidence>